<evidence type="ECO:0000313" key="12">
    <source>
        <dbReference type="Proteomes" id="UP000280819"/>
    </source>
</evidence>
<evidence type="ECO:0000313" key="11">
    <source>
        <dbReference type="EMBL" id="RRD05937.1"/>
    </source>
</evidence>
<feature type="binding site" evidence="7">
    <location>
        <position position="187"/>
    </location>
    <ligand>
        <name>ATP</name>
        <dbReference type="ChEBI" id="CHEBI:30616"/>
    </ligand>
</feature>
<evidence type="ECO:0000256" key="2">
    <source>
        <dbReference type="ARBA" id="ARBA00022527"/>
    </source>
</evidence>
<organism evidence="11 12">
    <name type="scientific">Arachnia propionica</name>
    <dbReference type="NCBI Taxonomy" id="1750"/>
    <lineage>
        <taxon>Bacteria</taxon>
        <taxon>Bacillati</taxon>
        <taxon>Actinomycetota</taxon>
        <taxon>Actinomycetes</taxon>
        <taxon>Propionibacteriales</taxon>
        <taxon>Propionibacteriaceae</taxon>
        <taxon>Arachnia</taxon>
    </lineage>
</organism>
<dbReference type="Proteomes" id="UP000280819">
    <property type="component" value="Unassembled WGS sequence"/>
</dbReference>
<evidence type="ECO:0000259" key="10">
    <source>
        <dbReference type="PROSITE" id="PS50011"/>
    </source>
</evidence>
<feature type="transmembrane region" description="Helical" evidence="9">
    <location>
        <begin position="500"/>
        <end position="519"/>
    </location>
</feature>
<feature type="region of interest" description="Disordered" evidence="8">
    <location>
        <begin position="49"/>
        <end position="87"/>
    </location>
</feature>
<dbReference type="InterPro" id="IPR000719">
    <property type="entry name" value="Prot_kinase_dom"/>
</dbReference>
<dbReference type="OrthoDB" id="9762169at2"/>
<evidence type="ECO:0000256" key="3">
    <source>
        <dbReference type="ARBA" id="ARBA00022679"/>
    </source>
</evidence>
<dbReference type="Gene3D" id="1.10.510.10">
    <property type="entry name" value="Transferase(Phosphotransferase) domain 1"/>
    <property type="match status" value="1"/>
</dbReference>
<evidence type="ECO:0000256" key="4">
    <source>
        <dbReference type="ARBA" id="ARBA00022741"/>
    </source>
</evidence>
<dbReference type="SMART" id="SM00220">
    <property type="entry name" value="S_TKc"/>
    <property type="match status" value="1"/>
</dbReference>
<dbReference type="CDD" id="cd14014">
    <property type="entry name" value="STKc_PknB_like"/>
    <property type="match status" value="1"/>
</dbReference>
<dbReference type="PANTHER" id="PTHR43289">
    <property type="entry name" value="MITOGEN-ACTIVATED PROTEIN KINASE KINASE KINASE 20-RELATED"/>
    <property type="match status" value="1"/>
</dbReference>
<proteinExistence type="predicted"/>
<reference evidence="11 12" key="1">
    <citation type="submission" date="2018-11" db="EMBL/GenBank/DDBJ databases">
        <title>Genomes From Bacteria Associated with the Canine Oral Cavity: a Test Case for Automated Genome-Based Taxonomic Assignment.</title>
        <authorList>
            <person name="Coil D.A."/>
            <person name="Jospin G."/>
            <person name="Darling A.E."/>
            <person name="Wallis C."/>
            <person name="Davis I.J."/>
            <person name="Harris S."/>
            <person name="Eisen J.A."/>
            <person name="Holcombe L.J."/>
            <person name="O'Flynn C."/>
        </authorList>
    </citation>
    <scope>NUCLEOTIDE SEQUENCE [LARGE SCALE GENOMIC DNA]</scope>
    <source>
        <strain evidence="11 12">OH887_COT-365</strain>
    </source>
</reference>
<feature type="region of interest" description="Disordered" evidence="8">
    <location>
        <begin position="111"/>
        <end position="130"/>
    </location>
</feature>
<dbReference type="PROSITE" id="PS50011">
    <property type="entry name" value="PROTEIN_KINASE_DOM"/>
    <property type="match status" value="1"/>
</dbReference>
<dbReference type="GO" id="GO:0005524">
    <property type="term" value="F:ATP binding"/>
    <property type="evidence" value="ECO:0007669"/>
    <property type="project" value="UniProtKB-UniRule"/>
</dbReference>
<feature type="domain" description="Protein kinase" evidence="10">
    <location>
        <begin position="158"/>
        <end position="417"/>
    </location>
</feature>
<gene>
    <name evidence="11" type="ORF">EII34_04425</name>
</gene>
<keyword evidence="9" id="KW-0812">Transmembrane</keyword>
<evidence type="ECO:0000256" key="1">
    <source>
        <dbReference type="ARBA" id="ARBA00012513"/>
    </source>
</evidence>
<keyword evidence="9" id="KW-1133">Transmembrane helix</keyword>
<evidence type="ECO:0000256" key="8">
    <source>
        <dbReference type="SAM" id="MobiDB-lite"/>
    </source>
</evidence>
<evidence type="ECO:0000256" key="5">
    <source>
        <dbReference type="ARBA" id="ARBA00022777"/>
    </source>
</evidence>
<protein>
    <recommendedName>
        <fullName evidence="1">non-specific serine/threonine protein kinase</fullName>
        <ecNumber evidence="1">2.7.11.1</ecNumber>
    </recommendedName>
</protein>
<dbReference type="AlphaFoldDB" id="A0A3P1T8Z5"/>
<keyword evidence="3" id="KW-0808">Transferase</keyword>
<dbReference type="PROSITE" id="PS00108">
    <property type="entry name" value="PROTEIN_KINASE_ST"/>
    <property type="match status" value="1"/>
</dbReference>
<keyword evidence="9" id="KW-0472">Membrane</keyword>
<accession>A0A3P1T8Z5</accession>
<keyword evidence="4 7" id="KW-0547">Nucleotide-binding</keyword>
<dbReference type="Pfam" id="PF00069">
    <property type="entry name" value="Pkinase"/>
    <property type="match status" value="1"/>
</dbReference>
<evidence type="ECO:0000256" key="7">
    <source>
        <dbReference type="PROSITE-ProRule" id="PRU10141"/>
    </source>
</evidence>
<feature type="compositionally biased region" description="Polar residues" evidence="8">
    <location>
        <begin position="49"/>
        <end position="77"/>
    </location>
</feature>
<keyword evidence="5 11" id="KW-0418">Kinase</keyword>
<keyword evidence="2 11" id="KW-0723">Serine/threonine-protein kinase</keyword>
<dbReference type="InterPro" id="IPR017441">
    <property type="entry name" value="Protein_kinase_ATP_BS"/>
</dbReference>
<dbReference type="InterPro" id="IPR011009">
    <property type="entry name" value="Kinase-like_dom_sf"/>
</dbReference>
<sequence>MLTCTDFNFSGLSAAASEVMLRMVPSGPTPRLTVWRMFDASSGISVSATGSVGLSATPPRKSSPTVSTAASPRTSQARPCRGEEASTLSPLQEIDERCYSSCCGDHPKNRPCHESHQRVRPVGASAPGRGRIHVARPCRDPLQEGHPLDSGTPLGANHRLLESVGVGASGEVWRGVDTRDDATVAAKVLHAQHARDHDVVARFVAERSLLTGLEHPSVVHVRDLIVDDGRLAIVMDFLPSSARQVLAELTTVPPAAAVGIMMRVLEALAYAHGRHVVHRDVKPDNILLSETWGDLGPTDVQLTDFGIARIVGDGDSSSTAGIGTPAYMAPELIETGQAGPASDVYSAGIALYELLSGRTPFGNSGTAMTIGLRHLREMPLPLPVPEPLAEALRVMLAKDPKERPTAAEAAERLREILPGCKDEPALEPLPDSELRQGTILKGVAPRPQSVVSADTPSSPPSAPNLGHSASDTVLKPLQELPATRPVVTTDEPKRFSRKKVIALVAAVVLVVGGAAALIIPRVLGSQAEKKEAAPSAAPNATQSDQPLPTGLTVTRTATYEASQKQIRLEIRYAAQNSPLSGPFLEVVPAPGDEPGCAEVMWADGQGAAHSPSGTGITARCGWSLTPEPLQPQGGATVTATIPVTAGDLSVQDLDQWLSALSNGTKEVVTDSDLNSTAYPVQRMTGIQLVAPPRVFSQVPLELTLLPVWPSGVDELHPLLHSPSVGRPSSMLTAIAGEQGVRFADGCGGALRVSPDGLTVSTVSISPSCRVNAQVGNFSFITSNEFVITARS</sequence>
<dbReference type="EMBL" id="RQZG01000004">
    <property type="protein sequence ID" value="RRD05937.1"/>
    <property type="molecule type" value="Genomic_DNA"/>
</dbReference>
<dbReference type="SUPFAM" id="SSF56112">
    <property type="entry name" value="Protein kinase-like (PK-like)"/>
    <property type="match status" value="1"/>
</dbReference>
<name>A0A3P1T8Z5_9ACTN</name>
<dbReference type="PANTHER" id="PTHR43289:SF6">
    <property type="entry name" value="SERINE_THREONINE-PROTEIN KINASE NEKL-3"/>
    <property type="match status" value="1"/>
</dbReference>
<feature type="region of interest" description="Disordered" evidence="8">
    <location>
        <begin position="443"/>
        <end position="469"/>
    </location>
</feature>
<dbReference type="InterPro" id="IPR008271">
    <property type="entry name" value="Ser/Thr_kinase_AS"/>
</dbReference>
<dbReference type="EC" id="2.7.11.1" evidence="1"/>
<evidence type="ECO:0000256" key="9">
    <source>
        <dbReference type="SAM" id="Phobius"/>
    </source>
</evidence>
<comment type="caution">
    <text evidence="11">The sequence shown here is derived from an EMBL/GenBank/DDBJ whole genome shotgun (WGS) entry which is preliminary data.</text>
</comment>
<dbReference type="PROSITE" id="PS00107">
    <property type="entry name" value="PROTEIN_KINASE_ATP"/>
    <property type="match status" value="1"/>
</dbReference>
<keyword evidence="6 7" id="KW-0067">ATP-binding</keyword>
<evidence type="ECO:0000256" key="6">
    <source>
        <dbReference type="ARBA" id="ARBA00022840"/>
    </source>
</evidence>
<dbReference type="GO" id="GO:0004674">
    <property type="term" value="F:protein serine/threonine kinase activity"/>
    <property type="evidence" value="ECO:0007669"/>
    <property type="project" value="UniProtKB-KW"/>
</dbReference>
<dbReference type="Gene3D" id="3.30.200.20">
    <property type="entry name" value="Phosphorylase Kinase, domain 1"/>
    <property type="match status" value="1"/>
</dbReference>